<feature type="compositionally biased region" description="Polar residues" evidence="1">
    <location>
        <begin position="80"/>
        <end position="90"/>
    </location>
</feature>
<dbReference type="InterPro" id="IPR036867">
    <property type="entry name" value="R3H_dom_sf"/>
</dbReference>
<protein>
    <recommendedName>
        <fullName evidence="2">G-patch domain-containing protein</fullName>
    </recommendedName>
</protein>
<dbReference type="InterPro" id="IPR000467">
    <property type="entry name" value="G_patch_dom"/>
</dbReference>
<organism evidence="3 4">
    <name type="scientific">Acacia crassicarpa</name>
    <name type="common">northern wattle</name>
    <dbReference type="NCBI Taxonomy" id="499986"/>
    <lineage>
        <taxon>Eukaryota</taxon>
        <taxon>Viridiplantae</taxon>
        <taxon>Streptophyta</taxon>
        <taxon>Embryophyta</taxon>
        <taxon>Tracheophyta</taxon>
        <taxon>Spermatophyta</taxon>
        <taxon>Magnoliopsida</taxon>
        <taxon>eudicotyledons</taxon>
        <taxon>Gunneridae</taxon>
        <taxon>Pentapetalae</taxon>
        <taxon>rosids</taxon>
        <taxon>fabids</taxon>
        <taxon>Fabales</taxon>
        <taxon>Fabaceae</taxon>
        <taxon>Caesalpinioideae</taxon>
        <taxon>mimosoid clade</taxon>
        <taxon>Acacieae</taxon>
        <taxon>Acacia</taxon>
    </lineage>
</organism>
<gene>
    <name evidence="3" type="ORF">QN277_007076</name>
</gene>
<dbReference type="Pfam" id="PF01424">
    <property type="entry name" value="R3H"/>
    <property type="match status" value="1"/>
</dbReference>
<name>A0AAE1MCK1_9FABA</name>
<feature type="region of interest" description="Disordered" evidence="1">
    <location>
        <begin position="47"/>
        <end position="90"/>
    </location>
</feature>
<feature type="region of interest" description="Disordered" evidence="1">
    <location>
        <begin position="526"/>
        <end position="577"/>
    </location>
</feature>
<feature type="region of interest" description="Disordered" evidence="1">
    <location>
        <begin position="735"/>
        <end position="757"/>
    </location>
</feature>
<evidence type="ECO:0000313" key="4">
    <source>
        <dbReference type="Proteomes" id="UP001293593"/>
    </source>
</evidence>
<dbReference type="PANTHER" id="PTHR47423:SF2">
    <property type="entry name" value="PROTEIN SQS1"/>
    <property type="match status" value="1"/>
</dbReference>
<feature type="region of interest" description="Disordered" evidence="1">
    <location>
        <begin position="391"/>
        <end position="414"/>
    </location>
</feature>
<feature type="compositionally biased region" description="Basic residues" evidence="1">
    <location>
        <begin position="1"/>
        <end position="10"/>
    </location>
</feature>
<sequence length="757" mass="82082">MGGGSRRRRSNNYSSSDNKPQRNHRRGSGSFVSKADLFVDGGFLSDWQLHSTPSPSNHNPGKNAGSNEKSGSVDRPEASASRSRFGMSSGSAIGYIYPSVNSTEVSCTGNNSEVIDLNHLQPSDLKDFKHNNAVADIDQAPPSKPNDVEYTYSFGAEFVLGDCSHRGLGFSEELNETPSDIGASTEQTEPQSISVVDSLTLEKDIDSDEDVDRELSNHMTEGLPSKVPSKRNSGFLSVGGLRLYTEDISDNESDEDSHAESQDEECPKYYNSVELDRSTDSSSSEDTSDSDSDVDEEVAEDYLEGIGGSDHIIDAKWLLEPALDVSDDDSSSSSCYDEALEKLGGMALQQASVEYGMQKAHPWKKCSADYGSQGSSNISFGKKHVARFPHSWPSQAQKSKASKRIHGEKKKLRQERIASKRKARMLRRGVDLGKINSKLEHIVSEEVDMFSFEPMHSRDCSQVQRLAAIYSLHSSCQGSGKKRFVTVMRTQSTSMPSSSGRQRLEKLIGADDEDADFSVLDFTNEKSVSGNKKMGKKNSKRNVLSPPESKTSKHNQASQGSSKKKDKNGSGRKVSYASQPVSFISSGVINSETEQIRAPDSEETNGTKKGIINNSANIGSFEVHTTGFGSRMMAKMGYMEGGGLGKHGQGVAEPIEVIQRPKSLGLGVEFCSNAVELPTRNPIEPTARNPIVTAARNKSSSSSIGAFEKHTKGFGSKMMTKMGFVEGMGLGRDSQGITTPLTAVRRPKSQGLGSKGK</sequence>
<feature type="domain" description="G-patch" evidence="2">
    <location>
        <begin position="625"/>
        <end position="671"/>
    </location>
</feature>
<dbReference type="EMBL" id="JAWXYG010000012">
    <property type="protein sequence ID" value="KAK4257498.1"/>
    <property type="molecule type" value="Genomic_DNA"/>
</dbReference>
<feature type="compositionally biased region" description="Acidic residues" evidence="1">
    <location>
        <begin position="286"/>
        <end position="296"/>
    </location>
</feature>
<dbReference type="PROSITE" id="PS50174">
    <property type="entry name" value="G_PATCH"/>
    <property type="match status" value="2"/>
</dbReference>
<evidence type="ECO:0000259" key="2">
    <source>
        <dbReference type="PROSITE" id="PS50174"/>
    </source>
</evidence>
<dbReference type="Proteomes" id="UP001293593">
    <property type="component" value="Unassembled WGS sequence"/>
</dbReference>
<dbReference type="SMART" id="SM00443">
    <property type="entry name" value="G_patch"/>
    <property type="match status" value="2"/>
</dbReference>
<feature type="region of interest" description="Disordered" evidence="1">
    <location>
        <begin position="592"/>
        <end position="613"/>
    </location>
</feature>
<feature type="domain" description="G-patch" evidence="2">
    <location>
        <begin position="711"/>
        <end position="757"/>
    </location>
</feature>
<dbReference type="PANTHER" id="PTHR47423">
    <property type="entry name" value="G-PATCH DOMAIN CONTAINING PROTEIN"/>
    <property type="match status" value="1"/>
</dbReference>
<feature type="compositionally biased region" description="Basic residues" evidence="1">
    <location>
        <begin position="400"/>
        <end position="414"/>
    </location>
</feature>
<dbReference type="Gene3D" id="3.30.1370.50">
    <property type="entry name" value="R3H-like domain"/>
    <property type="match status" value="1"/>
</dbReference>
<evidence type="ECO:0000313" key="3">
    <source>
        <dbReference type="EMBL" id="KAK4257498.1"/>
    </source>
</evidence>
<evidence type="ECO:0000256" key="1">
    <source>
        <dbReference type="SAM" id="MobiDB-lite"/>
    </source>
</evidence>
<feature type="region of interest" description="Disordered" evidence="1">
    <location>
        <begin position="174"/>
        <end position="231"/>
    </location>
</feature>
<reference evidence="3" key="1">
    <citation type="submission" date="2023-10" db="EMBL/GenBank/DDBJ databases">
        <title>Chromosome-level genome of the transformable northern wattle, Acacia crassicarpa.</title>
        <authorList>
            <person name="Massaro I."/>
            <person name="Sinha N.R."/>
            <person name="Poethig S."/>
            <person name="Leichty A.R."/>
        </authorList>
    </citation>
    <scope>NUCLEOTIDE SEQUENCE</scope>
    <source>
        <strain evidence="3">Acra3RX</strain>
        <tissue evidence="3">Leaf</tissue>
    </source>
</reference>
<feature type="compositionally biased region" description="Polar residues" evidence="1">
    <location>
        <begin position="48"/>
        <end position="70"/>
    </location>
</feature>
<dbReference type="InterPro" id="IPR001374">
    <property type="entry name" value="R3H_dom"/>
</dbReference>
<feature type="region of interest" description="Disordered" evidence="1">
    <location>
        <begin position="1"/>
        <end position="31"/>
    </location>
</feature>
<proteinExistence type="predicted"/>
<feature type="region of interest" description="Disordered" evidence="1">
    <location>
        <begin position="275"/>
        <end position="296"/>
    </location>
</feature>
<comment type="caution">
    <text evidence="3">The sequence shown here is derived from an EMBL/GenBank/DDBJ whole genome shotgun (WGS) entry which is preliminary data.</text>
</comment>
<accession>A0AAE1MCK1</accession>
<dbReference type="Pfam" id="PF01585">
    <property type="entry name" value="G-patch"/>
    <property type="match status" value="2"/>
</dbReference>
<keyword evidence="4" id="KW-1185">Reference proteome</keyword>
<dbReference type="AlphaFoldDB" id="A0AAE1MCK1"/>
<feature type="compositionally biased region" description="Polar residues" evidence="1">
    <location>
        <begin position="176"/>
        <end position="197"/>
    </location>
</feature>
<dbReference type="GO" id="GO:0003676">
    <property type="term" value="F:nucleic acid binding"/>
    <property type="evidence" value="ECO:0007669"/>
    <property type="project" value="InterPro"/>
</dbReference>